<dbReference type="RefSeq" id="WP_139173910.1">
    <property type="nucleotide sequence ID" value="NZ_FNNO01000010.1"/>
</dbReference>
<evidence type="ECO:0000313" key="1">
    <source>
        <dbReference type="EMBL" id="SDX18343.1"/>
    </source>
</evidence>
<name>A0A8X8LEB6_9BACT</name>
<dbReference type="Proteomes" id="UP000198711">
    <property type="component" value="Unassembled WGS sequence"/>
</dbReference>
<comment type="caution">
    <text evidence="1">The sequence shown here is derived from an EMBL/GenBank/DDBJ whole genome shotgun (WGS) entry which is preliminary data.</text>
</comment>
<accession>A0A8X8LEB6</accession>
<gene>
    <name evidence="1" type="ORF">SAMN05444410_11071</name>
</gene>
<dbReference type="EMBL" id="FNNO01000010">
    <property type="protein sequence ID" value="SDX18343.1"/>
    <property type="molecule type" value="Genomic_DNA"/>
</dbReference>
<keyword evidence="2" id="KW-1185">Reference proteome</keyword>
<reference evidence="1 2" key="1">
    <citation type="submission" date="2016-10" db="EMBL/GenBank/DDBJ databases">
        <authorList>
            <person name="Varghese N."/>
            <person name="Submissions S."/>
        </authorList>
    </citation>
    <scope>NUCLEOTIDE SEQUENCE [LARGE SCALE GENOMIC DNA]</scope>
    <source>
        <strain evidence="1 2">DSM 25353</strain>
    </source>
</reference>
<organism evidence="1 2">
    <name type="scientific">Hydrobacter penzbergensis</name>
    <dbReference type="NCBI Taxonomy" id="1235997"/>
    <lineage>
        <taxon>Bacteria</taxon>
        <taxon>Pseudomonadati</taxon>
        <taxon>Bacteroidota</taxon>
        <taxon>Chitinophagia</taxon>
        <taxon>Chitinophagales</taxon>
        <taxon>Chitinophagaceae</taxon>
        <taxon>Hydrobacter</taxon>
    </lineage>
</organism>
<evidence type="ECO:0000313" key="2">
    <source>
        <dbReference type="Proteomes" id="UP000198711"/>
    </source>
</evidence>
<proteinExistence type="predicted"/>
<protein>
    <submittedName>
        <fullName evidence="1">Uncharacterized protein</fullName>
    </submittedName>
</protein>
<dbReference type="AlphaFoldDB" id="A0A8X8LEB6"/>
<sequence>MAKRTKEKELLSFYETEEGLHKINTIKSGLSNNTIKSFPQIFATIAKSNLQILLGISFYSFIKKVEDPGKFSLNEIEFMAAFFGVEYDTMLKFVRSAMILSKNQRKSSVKKR</sequence>